<sequence length="86" mass="9536">MGCHGVRYVVRVPVGADVVGCARRHRRVCYWPLVYALRSAWGPPLITVATIGTTAFTIWRGARPAAAGFPPLCRNPCHLRLHTRTQ</sequence>
<dbReference type="AlphaFoldDB" id="A0A098BR97"/>
<name>A0A098BR97_9NOCA</name>
<evidence type="ECO:0000313" key="1">
    <source>
        <dbReference type="EMBL" id="CDZ90246.1"/>
    </source>
</evidence>
<dbReference type="EMBL" id="CCSD01000081">
    <property type="protein sequence ID" value="CDZ90246.1"/>
    <property type="molecule type" value="Genomic_DNA"/>
</dbReference>
<dbReference type="Proteomes" id="UP000042997">
    <property type="component" value="Unassembled WGS sequence"/>
</dbReference>
<protein>
    <submittedName>
        <fullName evidence="1">Uncharacterized protein</fullName>
    </submittedName>
</protein>
<accession>A0A098BR97</accession>
<organism evidence="1 2">
    <name type="scientific">Rhodococcus ruber</name>
    <dbReference type="NCBI Taxonomy" id="1830"/>
    <lineage>
        <taxon>Bacteria</taxon>
        <taxon>Bacillati</taxon>
        <taxon>Actinomycetota</taxon>
        <taxon>Actinomycetes</taxon>
        <taxon>Mycobacteriales</taxon>
        <taxon>Nocardiaceae</taxon>
        <taxon>Rhodococcus</taxon>
    </lineage>
</organism>
<proteinExistence type="predicted"/>
<evidence type="ECO:0000313" key="2">
    <source>
        <dbReference type="Proteomes" id="UP000042997"/>
    </source>
</evidence>
<reference evidence="1 2" key="1">
    <citation type="journal article" date="2014" name="Genome Announc.">
        <title>Draft Genome Sequence of Propane- and Butane-Oxidizing Actinobacterium Rhodococcus ruber IEGM 231.</title>
        <authorList>
            <person name="Ivshina I.B."/>
            <person name="Kuyukina M.S."/>
            <person name="Krivoruchko A.V."/>
            <person name="Barbe V."/>
            <person name="Fischer C."/>
        </authorList>
    </citation>
    <scope>NUCLEOTIDE SEQUENCE [LARGE SCALE GENOMIC DNA]</scope>
</reference>
<gene>
    <name evidence="1" type="ORF">RHRU231_680015</name>
</gene>